<keyword evidence="2" id="KW-0812">Transmembrane</keyword>
<sequence length="585" mass="62528">MLFTLYSKDAFVKSRHSWDSCKLRTRGYGCELIFYTTNIIVIKKFWQVGNLGQCWNASLTMEGGVWGIVIIVSAFMIQFLAFGATSSIGVFNIELLDYFDQATVGVSLIGALNFGIFLGTGFGSSCVYLPSHVLSGLYYEKYRSVATGVATSGSGLGGAVMPVVTGLLIEQYTWKGSFIILAGLCLHLFIFSLLLLMPPDLNSAKTREINIPETTTEALSASDQGDVCGNEEGKLCLTVSEDNQKKMSELTELSNGELGFKEVDVSQVDGANRLSGDVCSRSLDNVSSKPYQNGCDSASSWKDGSSPSAKLLNGGKGAKNLSGLKPLALSVSSLHAVGSRGSGYLVVDSSPDVHQLSTTAVRDAEEVKVRAPNASRHVYIFTSYPFDVYFVSNILWNAGCAIVGTFGPEFLREKGLTSMQAAWLSGSFGLGTFLGGIFGGLIGNVKCVNRQVLYTGANIVMGVFVIAFPNFEGIPLYATCLIISGFAFGIILGLLVIVLTDLIGIDSLGNGLGYLMLSNGLGTFIGPPLAGLVRSPEYGFKMGIILAGVLCIAGGFTMFLMPCRRCCLSDVEKVEHEEEKEKIAL</sequence>
<dbReference type="PANTHER" id="PTHR11360">
    <property type="entry name" value="MONOCARBOXYLATE TRANSPORTER"/>
    <property type="match status" value="1"/>
</dbReference>
<feature type="transmembrane region" description="Helical" evidence="2">
    <location>
        <begin position="142"/>
        <end position="164"/>
    </location>
</feature>
<reference evidence="5" key="1">
    <citation type="submission" date="2025-08" db="UniProtKB">
        <authorList>
            <consortium name="RefSeq"/>
        </authorList>
    </citation>
    <scope>IDENTIFICATION</scope>
</reference>
<accession>A0ABM1VT11</accession>
<protein>
    <submittedName>
        <fullName evidence="5">Monocarboxylate transporter 14 isoform X2</fullName>
    </submittedName>
</protein>
<dbReference type="Pfam" id="PF07690">
    <property type="entry name" value="MFS_1"/>
    <property type="match status" value="2"/>
</dbReference>
<feature type="transmembrane region" description="Helical" evidence="2">
    <location>
        <begin position="104"/>
        <end position="130"/>
    </location>
</feature>
<keyword evidence="4" id="KW-1185">Reference proteome</keyword>
<feature type="transmembrane region" description="Helical" evidence="2">
    <location>
        <begin position="511"/>
        <end position="530"/>
    </location>
</feature>
<dbReference type="SUPFAM" id="SSF103473">
    <property type="entry name" value="MFS general substrate transporter"/>
    <property type="match status" value="1"/>
</dbReference>
<evidence type="ECO:0000313" key="5">
    <source>
        <dbReference type="RefSeq" id="XP_035825553.1"/>
    </source>
</evidence>
<keyword evidence="2" id="KW-0472">Membrane</keyword>
<feature type="transmembrane region" description="Helical" evidence="2">
    <location>
        <begin position="386"/>
        <end position="406"/>
    </location>
</feature>
<dbReference type="PROSITE" id="PS50850">
    <property type="entry name" value="MFS"/>
    <property type="match status" value="1"/>
</dbReference>
<organism evidence="4 5">
    <name type="scientific">Aplysia californica</name>
    <name type="common">California sea hare</name>
    <dbReference type="NCBI Taxonomy" id="6500"/>
    <lineage>
        <taxon>Eukaryota</taxon>
        <taxon>Metazoa</taxon>
        <taxon>Spiralia</taxon>
        <taxon>Lophotrochozoa</taxon>
        <taxon>Mollusca</taxon>
        <taxon>Gastropoda</taxon>
        <taxon>Heterobranchia</taxon>
        <taxon>Euthyneura</taxon>
        <taxon>Tectipleura</taxon>
        <taxon>Aplysiida</taxon>
        <taxon>Aplysioidea</taxon>
        <taxon>Aplysiidae</taxon>
        <taxon>Aplysia</taxon>
    </lineage>
</organism>
<proteinExistence type="predicted"/>
<feature type="transmembrane region" description="Helical" evidence="2">
    <location>
        <begin position="65"/>
        <end position="84"/>
    </location>
</feature>
<evidence type="ECO:0000256" key="1">
    <source>
        <dbReference type="ARBA" id="ARBA00004141"/>
    </source>
</evidence>
<dbReference type="InterPro" id="IPR011701">
    <property type="entry name" value="MFS"/>
</dbReference>
<feature type="transmembrane region" description="Helical" evidence="2">
    <location>
        <begin position="426"/>
        <end position="445"/>
    </location>
</feature>
<keyword evidence="2" id="KW-1133">Transmembrane helix</keyword>
<feature type="transmembrane region" description="Helical" evidence="2">
    <location>
        <begin position="452"/>
        <end position="468"/>
    </location>
</feature>
<evidence type="ECO:0000259" key="3">
    <source>
        <dbReference type="PROSITE" id="PS50850"/>
    </source>
</evidence>
<dbReference type="Proteomes" id="UP000694888">
    <property type="component" value="Unplaced"/>
</dbReference>
<gene>
    <name evidence="5" type="primary">LOC101847420</name>
</gene>
<feature type="domain" description="Major facilitator superfamily (MFS) profile" evidence="3">
    <location>
        <begin position="385"/>
        <end position="585"/>
    </location>
</feature>
<dbReference type="PANTHER" id="PTHR11360:SF260">
    <property type="entry name" value="MFS DOMAIN-CONTAINING PROTEIN"/>
    <property type="match status" value="1"/>
</dbReference>
<comment type="subcellular location">
    <subcellularLocation>
        <location evidence="1">Membrane</location>
        <topology evidence="1">Multi-pass membrane protein</topology>
    </subcellularLocation>
</comment>
<evidence type="ECO:0000313" key="4">
    <source>
        <dbReference type="Proteomes" id="UP000694888"/>
    </source>
</evidence>
<evidence type="ECO:0000256" key="2">
    <source>
        <dbReference type="SAM" id="Phobius"/>
    </source>
</evidence>
<dbReference type="Gene3D" id="1.20.1250.20">
    <property type="entry name" value="MFS general substrate transporter like domains"/>
    <property type="match status" value="2"/>
</dbReference>
<dbReference type="InterPro" id="IPR050327">
    <property type="entry name" value="Proton-linked_MCT"/>
</dbReference>
<feature type="transmembrane region" description="Helical" evidence="2">
    <location>
        <begin position="474"/>
        <end position="499"/>
    </location>
</feature>
<dbReference type="GeneID" id="101847420"/>
<feature type="transmembrane region" description="Helical" evidence="2">
    <location>
        <begin position="542"/>
        <end position="561"/>
    </location>
</feature>
<name>A0ABM1VT11_APLCA</name>
<dbReference type="InterPro" id="IPR036259">
    <property type="entry name" value="MFS_trans_sf"/>
</dbReference>
<dbReference type="InterPro" id="IPR020846">
    <property type="entry name" value="MFS_dom"/>
</dbReference>
<feature type="transmembrane region" description="Helical" evidence="2">
    <location>
        <begin position="176"/>
        <end position="197"/>
    </location>
</feature>
<dbReference type="RefSeq" id="XP_035825553.1">
    <property type="nucleotide sequence ID" value="XM_035969660.1"/>
</dbReference>